<evidence type="ECO:0000256" key="2">
    <source>
        <dbReference type="ARBA" id="ARBA00004273"/>
    </source>
</evidence>
<evidence type="ECO:0000256" key="5">
    <source>
        <dbReference type="ARBA" id="ARBA00016960"/>
    </source>
</evidence>
<comment type="function">
    <text evidence="19">Polymerizes chitin, a structural polymer of the cell wall and septum, by transferring the sugar moiety of UDP-GlcNAc to the non-reducing end of the growing chitin polymer.</text>
</comment>
<feature type="domain" description="ATP synthase F1 complex delta/epsilon subunit N-terminal" evidence="23">
    <location>
        <begin position="975"/>
        <end position="1053"/>
    </location>
</feature>
<evidence type="ECO:0000256" key="14">
    <source>
        <dbReference type="ARBA" id="ARBA00023128"/>
    </source>
</evidence>
<dbReference type="InterPro" id="IPR020546">
    <property type="entry name" value="ATP_synth_F1_dsu/esu_N"/>
</dbReference>
<dbReference type="GO" id="GO:0005743">
    <property type="term" value="C:mitochondrial inner membrane"/>
    <property type="evidence" value="ECO:0007669"/>
    <property type="project" value="UniProtKB-SubCell"/>
</dbReference>
<evidence type="ECO:0000256" key="16">
    <source>
        <dbReference type="ARBA" id="ARBA00023196"/>
    </source>
</evidence>
<dbReference type="SUPFAM" id="SSF53448">
    <property type="entry name" value="Nucleotide-diphospho-sugar transferases"/>
    <property type="match status" value="1"/>
</dbReference>
<evidence type="ECO:0000256" key="19">
    <source>
        <dbReference type="ARBA" id="ARBA00024009"/>
    </source>
</evidence>
<dbReference type="HAMAP" id="MF_00530">
    <property type="entry name" value="ATP_synth_epsil_bac"/>
    <property type="match status" value="1"/>
</dbReference>
<reference evidence="25 26" key="1">
    <citation type="submission" date="2019-03" db="EMBL/GenBank/DDBJ databases">
        <title>Sequencing 23 genomes of Wallemia ichthyophaga.</title>
        <authorList>
            <person name="Gostincar C."/>
        </authorList>
    </citation>
    <scope>NUCLEOTIDE SEQUENCE [LARGE SCALE GENOMIC DNA]</scope>
    <source>
        <strain evidence="25 26">EXF-8621</strain>
    </source>
</reference>
<feature type="compositionally biased region" description="Low complexity" evidence="21">
    <location>
        <begin position="61"/>
        <end position="70"/>
    </location>
</feature>
<keyword evidence="7" id="KW-0808">Transferase</keyword>
<dbReference type="CDD" id="cd12152">
    <property type="entry name" value="F1-ATPase_delta"/>
    <property type="match status" value="1"/>
</dbReference>
<evidence type="ECO:0000256" key="13">
    <source>
        <dbReference type="ARBA" id="ARBA00023065"/>
    </source>
</evidence>
<feature type="compositionally biased region" description="Basic and acidic residues" evidence="21">
    <location>
        <begin position="37"/>
        <end position="49"/>
    </location>
</feature>
<dbReference type="FunFam" id="2.60.15.10:FF:000003">
    <property type="entry name" value="ATP synthase subunit delta, mitochondrial"/>
    <property type="match status" value="1"/>
</dbReference>
<dbReference type="GO" id="GO:0071944">
    <property type="term" value="C:cell periphery"/>
    <property type="evidence" value="ECO:0007669"/>
    <property type="project" value="TreeGrafter"/>
</dbReference>
<evidence type="ECO:0000256" key="9">
    <source>
        <dbReference type="ARBA" id="ARBA00022781"/>
    </source>
</evidence>
<gene>
    <name evidence="25" type="ORF">E3P90_02193</name>
</gene>
<evidence type="ECO:0000259" key="24">
    <source>
        <dbReference type="Pfam" id="PF08407"/>
    </source>
</evidence>
<comment type="similarity">
    <text evidence="3">Belongs to the ATPase epsilon chain family.</text>
</comment>
<dbReference type="Pfam" id="PF01644">
    <property type="entry name" value="Chitin_synth_1"/>
    <property type="match status" value="1"/>
</dbReference>
<feature type="region of interest" description="Disordered" evidence="21">
    <location>
        <begin position="1"/>
        <end position="125"/>
    </location>
</feature>
<dbReference type="GO" id="GO:0065003">
    <property type="term" value="P:protein-containing complex assembly"/>
    <property type="evidence" value="ECO:0007669"/>
    <property type="project" value="InterPro"/>
</dbReference>
<dbReference type="CDD" id="cd04190">
    <property type="entry name" value="Chitin_synth_C"/>
    <property type="match status" value="1"/>
</dbReference>
<feature type="transmembrane region" description="Helical" evidence="22">
    <location>
        <begin position="879"/>
        <end position="899"/>
    </location>
</feature>
<comment type="caution">
    <text evidence="25">The sequence shown here is derived from an EMBL/GenBank/DDBJ whole genome shotgun (WGS) entry which is preliminary data.</text>
</comment>
<keyword evidence="17" id="KW-0066">ATP synthesis</keyword>
<dbReference type="InterPro" id="IPR013616">
    <property type="entry name" value="Chitin_synth_N"/>
</dbReference>
<dbReference type="Proteomes" id="UP000306954">
    <property type="component" value="Unassembled WGS sequence"/>
</dbReference>
<evidence type="ECO:0000256" key="17">
    <source>
        <dbReference type="ARBA" id="ARBA00023310"/>
    </source>
</evidence>
<dbReference type="Pfam" id="PF08407">
    <property type="entry name" value="Chitin_synth_1N"/>
    <property type="match status" value="1"/>
</dbReference>
<evidence type="ECO:0000256" key="8">
    <source>
        <dbReference type="ARBA" id="ARBA00022692"/>
    </source>
</evidence>
<proteinExistence type="inferred from homology"/>
<evidence type="ECO:0000256" key="21">
    <source>
        <dbReference type="SAM" id="MobiDB-lite"/>
    </source>
</evidence>
<dbReference type="Pfam" id="PF02823">
    <property type="entry name" value="ATP-synt_DE_N"/>
    <property type="match status" value="1"/>
</dbReference>
<evidence type="ECO:0000256" key="7">
    <source>
        <dbReference type="ARBA" id="ARBA00022676"/>
    </source>
</evidence>
<dbReference type="GO" id="GO:0046933">
    <property type="term" value="F:proton-transporting ATP synthase activity, rotational mechanism"/>
    <property type="evidence" value="ECO:0007669"/>
    <property type="project" value="InterPro"/>
</dbReference>
<dbReference type="GO" id="GO:0030428">
    <property type="term" value="C:cell septum"/>
    <property type="evidence" value="ECO:0007669"/>
    <property type="project" value="TreeGrafter"/>
</dbReference>
<feature type="transmembrane region" description="Helical" evidence="22">
    <location>
        <begin position="677"/>
        <end position="697"/>
    </location>
</feature>
<evidence type="ECO:0000256" key="11">
    <source>
        <dbReference type="ARBA" id="ARBA00022946"/>
    </source>
</evidence>
<dbReference type="GO" id="GO:0006031">
    <property type="term" value="P:chitin biosynthetic process"/>
    <property type="evidence" value="ECO:0007669"/>
    <property type="project" value="TreeGrafter"/>
</dbReference>
<keyword evidence="7" id="KW-0328">Glycosyltransferase</keyword>
<feature type="compositionally biased region" description="Acidic residues" evidence="21">
    <location>
        <begin position="21"/>
        <end position="30"/>
    </location>
</feature>
<feature type="compositionally biased region" description="Basic and acidic residues" evidence="21">
    <location>
        <begin position="1495"/>
        <end position="1507"/>
    </location>
</feature>
<evidence type="ECO:0000256" key="18">
    <source>
        <dbReference type="ARBA" id="ARBA00023316"/>
    </source>
</evidence>
<feature type="region of interest" description="Disordered" evidence="21">
    <location>
        <begin position="1486"/>
        <end position="1524"/>
    </location>
</feature>
<dbReference type="EMBL" id="SPOF01000020">
    <property type="protein sequence ID" value="TIB12111.1"/>
    <property type="molecule type" value="Genomic_DNA"/>
</dbReference>
<dbReference type="PANTHER" id="PTHR22914:SF38">
    <property type="entry name" value="CHITIN SYNTHASE 2"/>
    <property type="match status" value="1"/>
</dbReference>
<evidence type="ECO:0000256" key="20">
    <source>
        <dbReference type="ARBA" id="ARBA00031669"/>
    </source>
</evidence>
<feature type="domain" description="Chitin synthase N-terminal" evidence="24">
    <location>
        <begin position="218"/>
        <end position="284"/>
    </location>
</feature>
<keyword evidence="13" id="KW-0406">Ion transport</keyword>
<keyword evidence="16" id="KW-0139">CF(1)</keyword>
<feature type="transmembrane region" description="Helical" evidence="22">
    <location>
        <begin position="747"/>
        <end position="766"/>
    </location>
</feature>
<keyword evidence="15 22" id="KW-0472">Membrane</keyword>
<evidence type="ECO:0000256" key="12">
    <source>
        <dbReference type="ARBA" id="ARBA00022989"/>
    </source>
</evidence>
<keyword evidence="8 22" id="KW-0812">Transmembrane</keyword>
<feature type="transmembrane region" description="Helical" evidence="22">
    <location>
        <begin position="638"/>
        <end position="665"/>
    </location>
</feature>
<evidence type="ECO:0000256" key="3">
    <source>
        <dbReference type="ARBA" id="ARBA00005712"/>
    </source>
</evidence>
<keyword evidence="11" id="KW-0809">Transit peptide</keyword>
<dbReference type="GO" id="GO:0071555">
    <property type="term" value="P:cell wall organization"/>
    <property type="evidence" value="ECO:0007669"/>
    <property type="project" value="UniProtKB-KW"/>
</dbReference>
<evidence type="ECO:0000313" key="26">
    <source>
        <dbReference type="Proteomes" id="UP000306954"/>
    </source>
</evidence>
<evidence type="ECO:0000256" key="1">
    <source>
        <dbReference type="ARBA" id="ARBA00004141"/>
    </source>
</evidence>
<keyword evidence="10" id="KW-0999">Mitochondrion inner membrane</keyword>
<dbReference type="Gene3D" id="2.60.15.10">
    <property type="entry name" value="F0F1 ATP synthase delta/epsilon subunit, N-terminal"/>
    <property type="match status" value="1"/>
</dbReference>
<sequence length="1757" mass="197219">MPFNPFKVKPIPIHAHSPLQEQEDADDNADDNAVAQHLEEQVEYSEHRASNPFEDEREYASPTSNPTSTPLSFQQTPATHYVGHQHYQSASDEHTPIFTHPQPSFQTSAPSYTGTSQSFDPSTDYQRTPYIQQQSITPVPVSLPQAHPLSYSDIEKQGDGLSYQSRSPSPADDDSYEGLYSKKENITSPAPAITMLTPDMDTSHYGAPPEERIRRRGKTKKKIALTDGNLVVDLPIPSTLDKVIMRRDLDDMSKVRYTAVTCDPDHFERNNFTLRQALHNRRTELAICITMYNEDEVLFCRTLYGVMKNISHLCSRKNSNNWGADAWTKVVVVIVADGRTKVHPRVLDCLASLGVYQEGVAKGAVNDQGVEAHLFEYTTSLALGPDLKFKGPEKRIVPTQIIFCLKEKNAKKINSHRWFFNAICPILQPNICVLLDVGTRPHPKSIYHLWKAFDKNSNVGGACGEIRADTGKHGSALLNPIVASQNFEYKMSNILDKPTESIFGYISVLPGAFSAYRYVALKDDDHLGLGPLHSYFKGETIHMSEDESVFTRNMMLAEDRILCFELCAKRKEAWILKYVKSAVGVTDVPDRVPELISQRRRWLNGSFFAAIYALTHTKQILNSGHSKPRKAWLLVETFYAAINLFFSWFALGNFYCFFVVLTRALEDPAFGVPDIKYFNVVAQAVYGAMIIACFTFSMGNRPAGASLKYTTVICVFAMLSIYMIVAAIICTVHVAQQSEHNSMYAQMLISLIATYGLWVAASLISLDPWHLFTSFPQYLLLAASYINVLTTFAFSNLHDLTWGTKGETEPEKNTGKFKTSKDGTVEVEMYDNKPDLDGQYAEALHKLRTKMPVPTPPPSSADKERQAADYLASFRSNVLLCWILCNGALIILVLVGTGGNGAFGNNENKKVQAYMLTILAFVAITSGIKFLGCASYMIASLFGMEMFSRAIKQAVQIPRISARSYASEAGAADKLRLQFALPHQTIFQDKEVLQVSVPAQTGEMGILSHHVPSVEALKAGVVEVIESAGQSTKYFISSGFASVHPNNTLTINAVEAYDLSAFDKSALQQSIADARKSSSSASDAEKAEAEIEFHITASGISRELKERCIALKRFFWRRVDGVYDDDYLITDLLRLYLIVIESDLINIQYNNVISEYTSMFIHSDSFPSINKHVNSLILWLDYLINDKPSSITPYKPFLFAAHLYDSFYAPWPYSTLPSAEFDSQIDDPFLTDMSLNSQSITLNYFGSKLELIPPISSHAAFLTLYKFKNDLPKPNLKSYDFDSEFIRLSQCTNPSSSPGCHASLFQNHFQGAWEGFFCYYEFDDYRDILAGSIDTLYNGVHAIQPQVWRLNETLEDYRKPSSLSTLQDICGGHDDQHLSIKRSDDTRSTRSNTKNELLIQPETIDDGKEIHLNGLGHSAWGRFKLRGKVRAWDGMFMLCKEYTPDGRVLERDGHENKAKYDLKYADKLSQRLRQEGVESLEELKKKLAPGAAAVEEEKPDATETMKEKHPKAATVTPNPDQLKVDTGKDEYFVGSVDKVEGRKEGDGTGVKPLDSIINVGKMAELPLDHISKLWNAHHSSKDNYLSATIPKDTYEGLYTQARKYPAFVIPIPREVKGDKQEDKTGYEVFYLEWGFLPDTLGSGTRPSTLIFTSLNEYKQRQAFAQPFVSCTHYTDLAKSHDAVLMRGEVTAVQADDKALAVLDSKDAQLLILTMQRFYNAHKFTDNSSKDRAKLLHNFHFNQSEFDFDRLCALVEEI</sequence>
<evidence type="ECO:0000259" key="23">
    <source>
        <dbReference type="Pfam" id="PF02823"/>
    </source>
</evidence>
<keyword evidence="6" id="KW-0813">Transport</keyword>
<keyword evidence="14" id="KW-0496">Mitochondrion</keyword>
<keyword evidence="18" id="KW-0961">Cell wall biogenesis/degradation</keyword>
<evidence type="ECO:0000256" key="22">
    <source>
        <dbReference type="SAM" id="Phobius"/>
    </source>
</evidence>
<evidence type="ECO:0000313" key="25">
    <source>
        <dbReference type="EMBL" id="TIB12111.1"/>
    </source>
</evidence>
<dbReference type="GO" id="GO:0045259">
    <property type="term" value="C:proton-transporting ATP synthase complex"/>
    <property type="evidence" value="ECO:0007669"/>
    <property type="project" value="UniProtKB-KW"/>
</dbReference>
<feature type="region of interest" description="Disordered" evidence="21">
    <location>
        <begin position="151"/>
        <end position="220"/>
    </location>
</feature>
<name>A0A4V4M262_WALIC</name>
<feature type="compositionally biased region" description="Polar residues" evidence="21">
    <location>
        <begin position="101"/>
        <end position="125"/>
    </location>
</feature>
<comment type="subcellular location">
    <subcellularLocation>
        <location evidence="1">Membrane</location>
        <topology evidence="1">Multi-pass membrane protein</topology>
    </subcellularLocation>
    <subcellularLocation>
        <location evidence="2">Mitochondrion inner membrane</location>
    </subcellularLocation>
</comment>
<dbReference type="InterPro" id="IPR001469">
    <property type="entry name" value="ATP_synth_F1_dsu/esu"/>
</dbReference>
<evidence type="ECO:0000256" key="15">
    <source>
        <dbReference type="ARBA" id="ARBA00023136"/>
    </source>
</evidence>
<dbReference type="InterPro" id="IPR004835">
    <property type="entry name" value="Chitin_synth"/>
</dbReference>
<keyword evidence="12 22" id="KW-1133">Transmembrane helix</keyword>
<dbReference type="GO" id="GO:0004100">
    <property type="term" value="F:chitin synthase activity"/>
    <property type="evidence" value="ECO:0007669"/>
    <property type="project" value="UniProtKB-EC"/>
</dbReference>
<dbReference type="PANTHER" id="PTHR22914">
    <property type="entry name" value="CHITIN SYNTHASE"/>
    <property type="match status" value="1"/>
</dbReference>
<feature type="transmembrane region" description="Helical" evidence="22">
    <location>
        <begin position="911"/>
        <end position="939"/>
    </location>
</feature>
<dbReference type="Pfam" id="PF06644">
    <property type="entry name" value="ATP11"/>
    <property type="match status" value="1"/>
</dbReference>
<dbReference type="InterPro" id="IPR010591">
    <property type="entry name" value="ATP11"/>
</dbReference>
<evidence type="ECO:0000256" key="6">
    <source>
        <dbReference type="ARBA" id="ARBA00022448"/>
    </source>
</evidence>
<organism evidence="25 26">
    <name type="scientific">Wallemia ichthyophaga</name>
    <dbReference type="NCBI Taxonomy" id="245174"/>
    <lineage>
        <taxon>Eukaryota</taxon>
        <taxon>Fungi</taxon>
        <taxon>Dikarya</taxon>
        <taxon>Basidiomycota</taxon>
        <taxon>Wallemiomycotina</taxon>
        <taxon>Wallemiomycetes</taxon>
        <taxon>Wallemiales</taxon>
        <taxon>Wallemiaceae</taxon>
        <taxon>Wallemia</taxon>
    </lineage>
</organism>
<dbReference type="SUPFAM" id="SSF51344">
    <property type="entry name" value="Epsilon subunit of F1F0-ATP synthase N-terminal domain"/>
    <property type="match status" value="1"/>
</dbReference>
<dbReference type="InterPro" id="IPR029044">
    <property type="entry name" value="Nucleotide-diphossugar_trans"/>
</dbReference>
<keyword evidence="9" id="KW-0375">Hydrogen ion transport</keyword>
<protein>
    <recommendedName>
        <fullName evidence="5">ATP synthase subunit delta, mitochondrial</fullName>
        <ecNumber evidence="4">2.4.1.16</ecNumber>
    </recommendedName>
    <alternativeName>
        <fullName evidence="20">F-ATPase delta subunit</fullName>
    </alternativeName>
</protein>
<evidence type="ECO:0000256" key="4">
    <source>
        <dbReference type="ARBA" id="ARBA00012543"/>
    </source>
</evidence>
<evidence type="ECO:0000256" key="10">
    <source>
        <dbReference type="ARBA" id="ARBA00022792"/>
    </source>
</evidence>
<feature type="transmembrane region" description="Helical" evidence="22">
    <location>
        <begin position="709"/>
        <end position="735"/>
    </location>
</feature>
<accession>A0A4V4M262</accession>
<dbReference type="InterPro" id="IPR036771">
    <property type="entry name" value="ATPsynth_dsu/esu_N"/>
</dbReference>
<dbReference type="EC" id="2.4.1.16" evidence="4"/>